<accession>A0AAT9FJQ0</accession>
<evidence type="ECO:0000256" key="1">
    <source>
        <dbReference type="ARBA" id="ARBA00006817"/>
    </source>
</evidence>
<dbReference type="PANTHER" id="PTHR36929">
    <property type="entry name" value="ATTACHMENT SUBUNIT, PUTATIVE-RELATED"/>
    <property type="match status" value="1"/>
</dbReference>
<feature type="domain" description="Activator of Hsp90 ATPase homologue 1/2-like C-terminal" evidence="2">
    <location>
        <begin position="20"/>
        <end position="145"/>
    </location>
</feature>
<dbReference type="SUPFAM" id="SSF55961">
    <property type="entry name" value="Bet v1-like"/>
    <property type="match status" value="2"/>
</dbReference>
<evidence type="ECO:0000259" key="2">
    <source>
        <dbReference type="Pfam" id="PF08327"/>
    </source>
</evidence>
<dbReference type="Gene3D" id="3.30.530.20">
    <property type="match status" value="2"/>
</dbReference>
<organism evidence="3">
    <name type="scientific">Oceaniferula spumae</name>
    <dbReference type="NCBI Taxonomy" id="2979115"/>
    <lineage>
        <taxon>Bacteria</taxon>
        <taxon>Pseudomonadati</taxon>
        <taxon>Verrucomicrobiota</taxon>
        <taxon>Verrucomicrobiia</taxon>
        <taxon>Verrucomicrobiales</taxon>
        <taxon>Verrucomicrobiaceae</taxon>
        <taxon>Oceaniferula</taxon>
    </lineage>
</organism>
<dbReference type="PANTHER" id="PTHR36929:SF5">
    <property type="entry name" value="BLR6751 PROTEIN"/>
    <property type="match status" value="1"/>
</dbReference>
<name>A0AAT9FJQ0_9BACT</name>
<dbReference type="CDD" id="cd08896">
    <property type="entry name" value="SRPBCC_CalC_Aha1-like_3"/>
    <property type="match status" value="1"/>
</dbReference>
<evidence type="ECO:0000313" key="3">
    <source>
        <dbReference type="EMBL" id="BDS06194.1"/>
    </source>
</evidence>
<sequence length="304" mass="35191">MKNNESTSDFEIVSKRLIPADPERVLCAFSEQAHLEKWWGPKGYVNTFHQFDFSPGGEWRFDMRSPDGEVFENECVFEEIGPERIVVRHLAPVHRFLATISLLEKDGATELEWRMVFENEQQYQDAMEYVPQCNEETIDRLEAELANIPGDGSDERDLFLIRIFDAPAEKVYEAWTNPVLIKQWFAPHPMALPVAELDVRPGGSSYMVMRGPDGNDMPLHGVYLEVIPNKRLVSTDAYKTAWEPSEKPFLTIDLTFEEFNGRTRYTARTRHWSMEDRVAHEEMGFHQGWNQCADQLADLVEKSN</sequence>
<dbReference type="Pfam" id="PF08327">
    <property type="entry name" value="AHSA1"/>
    <property type="match status" value="2"/>
</dbReference>
<dbReference type="AlphaFoldDB" id="A0AAT9FJQ0"/>
<proteinExistence type="inferred from homology"/>
<feature type="domain" description="Activator of Hsp90 ATPase homologue 1/2-like C-terminal" evidence="2">
    <location>
        <begin position="165"/>
        <end position="301"/>
    </location>
</feature>
<protein>
    <recommendedName>
        <fullName evidence="2">Activator of Hsp90 ATPase homologue 1/2-like C-terminal domain-containing protein</fullName>
    </recommendedName>
</protein>
<gene>
    <name evidence="3" type="ORF">NT6N_12340</name>
</gene>
<comment type="similarity">
    <text evidence="1">Belongs to the AHA1 family.</text>
</comment>
<dbReference type="InterPro" id="IPR023393">
    <property type="entry name" value="START-like_dom_sf"/>
</dbReference>
<dbReference type="EMBL" id="AP026866">
    <property type="protein sequence ID" value="BDS06194.1"/>
    <property type="molecule type" value="Genomic_DNA"/>
</dbReference>
<reference evidence="3" key="1">
    <citation type="submission" date="2024-07" db="EMBL/GenBank/DDBJ databases">
        <title>Complete genome sequence of Verrucomicrobiaceae bacterium NT6N.</title>
        <authorList>
            <person name="Huang C."/>
            <person name="Takami H."/>
            <person name="Hamasaki K."/>
        </authorList>
    </citation>
    <scope>NUCLEOTIDE SEQUENCE</scope>
    <source>
        <strain evidence="3">NT6N</strain>
    </source>
</reference>
<dbReference type="KEGG" id="osu:NT6N_12340"/>
<dbReference type="InterPro" id="IPR013538">
    <property type="entry name" value="ASHA1/2-like_C"/>
</dbReference>